<evidence type="ECO:0000313" key="3">
    <source>
        <dbReference type="Proteomes" id="UP000683360"/>
    </source>
</evidence>
<dbReference type="Proteomes" id="UP000683360">
    <property type="component" value="Unassembled WGS sequence"/>
</dbReference>
<accession>A0A8S3UV31</accession>
<evidence type="ECO:0000313" key="2">
    <source>
        <dbReference type="EMBL" id="CAG2249390.1"/>
    </source>
</evidence>
<dbReference type="GO" id="GO:0003810">
    <property type="term" value="F:protein-glutamine gamma-glutamyltransferase activity"/>
    <property type="evidence" value="ECO:0007669"/>
    <property type="project" value="UniProtKB-EC"/>
</dbReference>
<organism evidence="2 3">
    <name type="scientific">Mytilus edulis</name>
    <name type="common">Blue mussel</name>
    <dbReference type="NCBI Taxonomy" id="6550"/>
    <lineage>
        <taxon>Eukaryota</taxon>
        <taxon>Metazoa</taxon>
        <taxon>Spiralia</taxon>
        <taxon>Lophotrochozoa</taxon>
        <taxon>Mollusca</taxon>
        <taxon>Bivalvia</taxon>
        <taxon>Autobranchia</taxon>
        <taxon>Pteriomorphia</taxon>
        <taxon>Mytilida</taxon>
        <taxon>Mytiloidea</taxon>
        <taxon>Mytilidae</taxon>
        <taxon>Mytilinae</taxon>
        <taxon>Mytilus</taxon>
    </lineage>
</organism>
<evidence type="ECO:0000259" key="1">
    <source>
        <dbReference type="SMART" id="SM00460"/>
    </source>
</evidence>
<dbReference type="OrthoDB" id="437511at2759"/>
<dbReference type="EMBL" id="CAJPWZ010002969">
    <property type="protein sequence ID" value="CAG2249390.1"/>
    <property type="molecule type" value="Genomic_DNA"/>
</dbReference>
<comment type="caution">
    <text evidence="2">The sequence shown here is derived from an EMBL/GenBank/DDBJ whole genome shotgun (WGS) entry which is preliminary data.</text>
</comment>
<keyword evidence="2" id="KW-0012">Acyltransferase</keyword>
<dbReference type="PANTHER" id="PTHR11590:SF40">
    <property type="entry name" value="HEMOCYTE PROTEIN-GLUTAMINE GAMMA-GLUTAMYLTRANSFERASE-LIKE PROTEIN"/>
    <property type="match status" value="1"/>
</dbReference>
<dbReference type="PANTHER" id="PTHR11590">
    <property type="entry name" value="PROTEIN-GLUTAMINE GAMMA-GLUTAMYLTRANSFERASE"/>
    <property type="match status" value="1"/>
</dbReference>
<protein>
    <submittedName>
        <fullName evidence="2">TGM1</fullName>
        <ecNumber evidence="2">2.3.2.13</ecNumber>
    </submittedName>
</protein>
<dbReference type="SMART" id="SM00460">
    <property type="entry name" value="TGc"/>
    <property type="match status" value="1"/>
</dbReference>
<dbReference type="InterPro" id="IPR038765">
    <property type="entry name" value="Papain-like_cys_pep_sf"/>
</dbReference>
<dbReference type="InterPro" id="IPR002931">
    <property type="entry name" value="Transglutaminase-like"/>
</dbReference>
<proteinExistence type="predicted"/>
<dbReference type="InterPro" id="IPR050779">
    <property type="entry name" value="Transglutaminase"/>
</dbReference>
<dbReference type="EC" id="2.3.2.13" evidence="2"/>
<name>A0A8S3UV31_MYTED</name>
<keyword evidence="2" id="KW-0808">Transferase</keyword>
<sequence length="343" mass="39036">MEKTIVKSTESANKCARKFDSELQKLHLESFDNFISNLYEIITDEQESLSHQNTNLKRVLVGKINANDGNVLVGNWSGKFEDGVSPTMWSSSEICRASGLPCWNVTNFSSAHDSDGSVAIDEEYEKDKRQENLKDLKLEIQNFHVWNECWMTWNDLGNGYDGWQVIDATPQEVSGVYRCGPAPVTAIKRGQLGRMQYDLPFVFAEVNADVIKWVKLSSSKWKKLDVDISRVGKNISTKEPDGKPYDQNQSLFPWNWGKDDGRLDITHEYKYKEGTLEERLAVQNAGKASKKERQLDEAEHMDVVMDIVGNDGILLGGNFDVKVKVKTKLKTIKYEPLQFWILA</sequence>
<dbReference type="InterPro" id="IPR036985">
    <property type="entry name" value="Transglutaminase-like_sf"/>
</dbReference>
<dbReference type="SUPFAM" id="SSF54001">
    <property type="entry name" value="Cysteine proteinases"/>
    <property type="match status" value="1"/>
</dbReference>
<dbReference type="AlphaFoldDB" id="A0A8S3UV31"/>
<keyword evidence="3" id="KW-1185">Reference proteome</keyword>
<gene>
    <name evidence="2" type="ORF">MEDL_61198</name>
</gene>
<dbReference type="Gene3D" id="3.90.260.10">
    <property type="entry name" value="Transglutaminase-like"/>
    <property type="match status" value="1"/>
</dbReference>
<feature type="domain" description="Transglutaminase-like" evidence="1">
    <location>
        <begin position="79"/>
        <end position="170"/>
    </location>
</feature>
<reference evidence="2" key="1">
    <citation type="submission" date="2021-03" db="EMBL/GenBank/DDBJ databases">
        <authorList>
            <person name="Bekaert M."/>
        </authorList>
    </citation>
    <scope>NUCLEOTIDE SEQUENCE</scope>
</reference>